<evidence type="ECO:0000259" key="1">
    <source>
        <dbReference type="Pfam" id="PF13717"/>
    </source>
</evidence>
<dbReference type="Pfam" id="PF01987">
    <property type="entry name" value="AIM24"/>
    <property type="match status" value="1"/>
</dbReference>
<dbReference type="InterPro" id="IPR016031">
    <property type="entry name" value="Trp_RNA-bd_attenuator-like_dom"/>
</dbReference>
<organism evidence="2 3">
    <name type="scientific">Candidatus Zymogenus saltonus</name>
    <dbReference type="NCBI Taxonomy" id="2844893"/>
    <lineage>
        <taxon>Bacteria</taxon>
        <taxon>Deltaproteobacteria</taxon>
        <taxon>Candidatus Zymogenia</taxon>
        <taxon>Candidatus Zymogeniales</taxon>
        <taxon>Candidatus Zymogenaceae</taxon>
        <taxon>Candidatus Zymogenus</taxon>
    </lineage>
</organism>
<protein>
    <submittedName>
        <fullName evidence="2">Zinc-ribbon domain-containing protein</fullName>
    </submittedName>
</protein>
<dbReference type="SUPFAM" id="SSF51219">
    <property type="entry name" value="TRAP-like"/>
    <property type="match status" value="1"/>
</dbReference>
<dbReference type="InterPro" id="IPR011723">
    <property type="entry name" value="Znf/thioredoxin_put"/>
</dbReference>
<proteinExistence type="predicted"/>
<dbReference type="Proteomes" id="UP000809273">
    <property type="component" value="Unassembled WGS sequence"/>
</dbReference>
<dbReference type="PANTHER" id="PTHR38074">
    <property type="entry name" value="ALTERED INHERITANCE OF MITOCHONDRIA PROTEIN 24, MITOCHONDRIAL"/>
    <property type="match status" value="1"/>
</dbReference>
<reference evidence="2" key="1">
    <citation type="journal article" date="2021" name="Environ. Microbiol.">
        <title>Genomic characterization of three novel Desulfobacterota classes expand the metabolic and phylogenetic diversity of the phylum.</title>
        <authorList>
            <person name="Murphy C.L."/>
            <person name="Biggerstaff J."/>
            <person name="Eichhorn A."/>
            <person name="Ewing E."/>
            <person name="Shahan R."/>
            <person name="Soriano D."/>
            <person name="Stewart S."/>
            <person name="VanMol K."/>
            <person name="Walker R."/>
            <person name="Walters P."/>
            <person name="Elshahed M.S."/>
            <person name="Youssef N.H."/>
        </authorList>
    </citation>
    <scope>NUCLEOTIDE SEQUENCE</scope>
    <source>
        <strain evidence="2">Zod_Metabat.24</strain>
    </source>
</reference>
<sequence>MEIHCPKCDFRGNINEEKIPESGKYLNCPKCKHRFLIKRPKPGMETVTATVVSALPPISSQVVKDPVKIEVLDSALGRGCKIEILQYEKIEGSKDIETAEALYYANKSGIKLKQVKITLDNGEAVVEAGALQYMKGDVEMESKLEGRKALKSKFLAKETAYKPRYSGTGEIFLEPSFGHYVIYRLKNESLVVNKGMFYCCEGAVDVDVVRLKNISAVLFGGEGLFQTKLTGTGIAALESPVPLSEIKRIDLMDQKLSIDGNFALMWTDSVDFTVQRSTKSLIGSIAGGEGLLQTFRGTGRVWIAPTESIYRWMKTQSAISQVAPRKRGLNIEF</sequence>
<reference evidence="2" key="2">
    <citation type="submission" date="2021-01" db="EMBL/GenBank/DDBJ databases">
        <authorList>
            <person name="Hahn C.R."/>
            <person name="Youssef N.H."/>
            <person name="Elshahed M."/>
        </authorList>
    </citation>
    <scope>NUCLEOTIDE SEQUENCE</scope>
    <source>
        <strain evidence="2">Zod_Metabat.24</strain>
    </source>
</reference>
<dbReference type="InterPro" id="IPR036983">
    <property type="entry name" value="AIM24_sf"/>
</dbReference>
<name>A0A9D8KDV1_9DELT</name>
<dbReference type="Gene3D" id="3.60.160.10">
    <property type="entry name" value="Mitochondrial biogenesis AIM24"/>
    <property type="match status" value="1"/>
</dbReference>
<gene>
    <name evidence="2" type="ORF">JW984_03690</name>
</gene>
<evidence type="ECO:0000313" key="3">
    <source>
        <dbReference type="Proteomes" id="UP000809273"/>
    </source>
</evidence>
<dbReference type="InterPro" id="IPR002838">
    <property type="entry name" value="AIM24"/>
</dbReference>
<dbReference type="Pfam" id="PF13717">
    <property type="entry name" value="Zn_ribbon_4"/>
    <property type="match status" value="1"/>
</dbReference>
<dbReference type="EMBL" id="JAFGIX010000019">
    <property type="protein sequence ID" value="MBN1572279.1"/>
    <property type="molecule type" value="Genomic_DNA"/>
</dbReference>
<dbReference type="AlphaFoldDB" id="A0A9D8KDV1"/>
<comment type="caution">
    <text evidence="2">The sequence shown here is derived from an EMBL/GenBank/DDBJ whole genome shotgun (WGS) entry which is preliminary data.</text>
</comment>
<dbReference type="NCBIfam" id="TIGR02098">
    <property type="entry name" value="MJ0042_CXXC"/>
    <property type="match status" value="1"/>
</dbReference>
<dbReference type="PANTHER" id="PTHR38074:SF1">
    <property type="entry name" value="ALTERED INHERITANCE OF MITOCHONDRIA PROTEIN 24, MITOCHONDRIAL"/>
    <property type="match status" value="1"/>
</dbReference>
<feature type="domain" description="Zinc finger/thioredoxin putative" evidence="1">
    <location>
        <begin position="1"/>
        <end position="35"/>
    </location>
</feature>
<evidence type="ECO:0000313" key="2">
    <source>
        <dbReference type="EMBL" id="MBN1572279.1"/>
    </source>
</evidence>
<accession>A0A9D8KDV1</accession>